<dbReference type="InterPro" id="IPR036388">
    <property type="entry name" value="WH-like_DNA-bd_sf"/>
</dbReference>
<protein>
    <submittedName>
        <fullName evidence="2">DNA-binding transcriptional ArsR family regulator</fullName>
    </submittedName>
</protein>
<gene>
    <name evidence="2" type="ORF">BJY26_000552</name>
</gene>
<dbReference type="Gene3D" id="1.10.10.10">
    <property type="entry name" value="Winged helix-like DNA-binding domain superfamily/Winged helix DNA-binding domain"/>
    <property type="match status" value="1"/>
</dbReference>
<organism evidence="2 3">
    <name type="scientific">Spelaeicoccus albus</name>
    <dbReference type="NCBI Taxonomy" id="1280376"/>
    <lineage>
        <taxon>Bacteria</taxon>
        <taxon>Bacillati</taxon>
        <taxon>Actinomycetota</taxon>
        <taxon>Actinomycetes</taxon>
        <taxon>Micrococcales</taxon>
        <taxon>Brevibacteriaceae</taxon>
        <taxon>Spelaeicoccus</taxon>
    </lineage>
</organism>
<sequence>MTKAEDQTGDIHYPTHEGEQVVADPVHIRALTHPVRLRLLGYLDDVSEATATECADAIGESVASCSFHLRTLAKHGYIEPAERRGREKPWKVVSHRRSQVIDRNAPGAAHALSSLASMSVSVQTERIHEWLRVAPSQPIEEVEAASVYGASYYLTLDEMYELREELLRLGERFAGRTANPELRPDGARHVNLFGVLNIDPHDETSGR</sequence>
<dbReference type="EMBL" id="JACBZP010000001">
    <property type="protein sequence ID" value="NYI66246.1"/>
    <property type="molecule type" value="Genomic_DNA"/>
</dbReference>
<dbReference type="InterPro" id="IPR036390">
    <property type="entry name" value="WH_DNA-bd_sf"/>
</dbReference>
<keyword evidence="2" id="KW-0238">DNA-binding</keyword>
<accession>A0A7Z0ABS3</accession>
<dbReference type="AlphaFoldDB" id="A0A7Z0ABS3"/>
<name>A0A7Z0ABS3_9MICO</name>
<dbReference type="GO" id="GO:0003677">
    <property type="term" value="F:DNA binding"/>
    <property type="evidence" value="ECO:0007669"/>
    <property type="project" value="UniProtKB-KW"/>
</dbReference>
<dbReference type="CDD" id="cd00090">
    <property type="entry name" value="HTH_ARSR"/>
    <property type="match status" value="1"/>
</dbReference>
<proteinExistence type="predicted"/>
<dbReference type="SMART" id="SM00418">
    <property type="entry name" value="HTH_ARSR"/>
    <property type="match status" value="1"/>
</dbReference>
<dbReference type="Proteomes" id="UP000539111">
    <property type="component" value="Unassembled WGS sequence"/>
</dbReference>
<evidence type="ECO:0000313" key="3">
    <source>
        <dbReference type="Proteomes" id="UP000539111"/>
    </source>
</evidence>
<dbReference type="RefSeq" id="WP_179425451.1">
    <property type="nucleotide sequence ID" value="NZ_JACBZP010000001.1"/>
</dbReference>
<dbReference type="SUPFAM" id="SSF46785">
    <property type="entry name" value="Winged helix' DNA-binding domain"/>
    <property type="match status" value="1"/>
</dbReference>
<dbReference type="InterPro" id="IPR001845">
    <property type="entry name" value="HTH_ArsR_DNA-bd_dom"/>
</dbReference>
<reference evidence="2 3" key="1">
    <citation type="submission" date="2020-07" db="EMBL/GenBank/DDBJ databases">
        <title>Sequencing the genomes of 1000 actinobacteria strains.</title>
        <authorList>
            <person name="Klenk H.-P."/>
        </authorList>
    </citation>
    <scope>NUCLEOTIDE SEQUENCE [LARGE SCALE GENOMIC DNA]</scope>
    <source>
        <strain evidence="2 3">DSM 26341</strain>
    </source>
</reference>
<comment type="caution">
    <text evidence="2">The sequence shown here is derived from an EMBL/GenBank/DDBJ whole genome shotgun (WGS) entry which is preliminary data.</text>
</comment>
<feature type="domain" description="HTH arsR-type" evidence="1">
    <location>
        <begin position="26"/>
        <end position="106"/>
    </location>
</feature>
<dbReference type="InterPro" id="IPR011991">
    <property type="entry name" value="ArsR-like_HTH"/>
</dbReference>
<dbReference type="Pfam" id="PF12840">
    <property type="entry name" value="HTH_20"/>
    <property type="match status" value="1"/>
</dbReference>
<dbReference type="GO" id="GO:0003700">
    <property type="term" value="F:DNA-binding transcription factor activity"/>
    <property type="evidence" value="ECO:0007669"/>
    <property type="project" value="InterPro"/>
</dbReference>
<keyword evidence="3" id="KW-1185">Reference proteome</keyword>
<evidence type="ECO:0000259" key="1">
    <source>
        <dbReference type="SMART" id="SM00418"/>
    </source>
</evidence>
<evidence type="ECO:0000313" key="2">
    <source>
        <dbReference type="EMBL" id="NYI66246.1"/>
    </source>
</evidence>